<dbReference type="GO" id="GO:0006508">
    <property type="term" value="P:proteolysis"/>
    <property type="evidence" value="ECO:0007669"/>
    <property type="project" value="UniProtKB-KW"/>
</dbReference>
<dbReference type="GO" id="GO:0046872">
    <property type="term" value="F:metal ion binding"/>
    <property type="evidence" value="ECO:0007669"/>
    <property type="project" value="UniProtKB-KW"/>
</dbReference>
<evidence type="ECO:0000256" key="9">
    <source>
        <dbReference type="RuleBase" id="RU004447"/>
    </source>
</evidence>
<evidence type="ECO:0000256" key="8">
    <source>
        <dbReference type="ARBA" id="ARBA00023128"/>
    </source>
</evidence>
<gene>
    <name evidence="12" type="ORF">RS030_162525</name>
</gene>
<dbReference type="InterPro" id="IPR011765">
    <property type="entry name" value="Pept_M16_N"/>
</dbReference>
<dbReference type="InterPro" id="IPR001431">
    <property type="entry name" value="Pept_M16_Zn_BS"/>
</dbReference>
<dbReference type="Pfam" id="PF00675">
    <property type="entry name" value="Peptidase_M16"/>
    <property type="match status" value="1"/>
</dbReference>
<feature type="domain" description="Peptidase M16 C-terminal" evidence="11">
    <location>
        <begin position="227"/>
        <end position="377"/>
    </location>
</feature>
<protein>
    <submittedName>
        <fullName evidence="12">Mitochondrial processing peptidase beta subunit</fullName>
    </submittedName>
</protein>
<dbReference type="PANTHER" id="PTHR11851:SF149">
    <property type="entry name" value="GH01077P"/>
    <property type="match status" value="1"/>
</dbReference>
<keyword evidence="6" id="KW-0862">Zinc</keyword>
<comment type="caution">
    <text evidence="12">The sequence shown here is derived from an EMBL/GenBank/DDBJ whole genome shotgun (WGS) entry which is preliminary data.</text>
</comment>
<dbReference type="SUPFAM" id="SSF63411">
    <property type="entry name" value="LuxS/MPP-like metallohydrolase"/>
    <property type="match status" value="1"/>
</dbReference>
<dbReference type="InterPro" id="IPR007863">
    <property type="entry name" value="Peptidase_M16_C"/>
</dbReference>
<dbReference type="Pfam" id="PF05193">
    <property type="entry name" value="Peptidase_M16_C"/>
    <property type="match status" value="1"/>
</dbReference>
<dbReference type="FunFam" id="3.30.830.10:FF:000008">
    <property type="entry name" value="Mitochondrial-processing peptidase subunit beta"/>
    <property type="match status" value="1"/>
</dbReference>
<keyword evidence="4" id="KW-0479">Metal-binding</keyword>
<proteinExistence type="inferred from homology"/>
<sequence>MSLITLRKILNITNTGIGFTSVSRFQNLLYSNKINHFYNNCHGGYKYYSNSTPIKYSSPDFSMSKLSNGIRVATKNMGSDNKSNFITFGLFVDSGVTKEDTGKNGVAHFLEHLMFKGTYKRSKKEIESEIENLGAHLNAYTSREQTVYQIRCFVNDVPKCMDILSDIIKNSKLCKKSIENEREVIIREMEEVYKSEEEGIFDELHSEFYKNNPLGNTILGPKENIISINRRDLINYIRSNYIPNNMVILAIGNIDHEYFKGIANHYFNDINGNDDKNDSSTKIHCSEKIPVIIQKRGKHDGKLHIVMGYNGCSLKSIDLPKLMLLKIILGEYTLNEHKNNDIYNSSSNNKITQGIISDIKKYIESFEVFNTCYKDTG</sequence>
<accession>A0AAV9Y2C4</accession>
<dbReference type="GO" id="GO:0005739">
    <property type="term" value="C:mitochondrion"/>
    <property type="evidence" value="ECO:0007669"/>
    <property type="project" value="UniProtKB-SubCell"/>
</dbReference>
<evidence type="ECO:0000256" key="1">
    <source>
        <dbReference type="ARBA" id="ARBA00001947"/>
    </source>
</evidence>
<evidence type="ECO:0000313" key="13">
    <source>
        <dbReference type="Proteomes" id="UP001311799"/>
    </source>
</evidence>
<evidence type="ECO:0000313" key="12">
    <source>
        <dbReference type="EMBL" id="KAK6590307.1"/>
    </source>
</evidence>
<comment type="similarity">
    <text evidence="9">Belongs to the peptidase M16 family.</text>
</comment>
<dbReference type="InterPro" id="IPR050361">
    <property type="entry name" value="MPP/UQCRC_Complex"/>
</dbReference>
<evidence type="ECO:0000256" key="3">
    <source>
        <dbReference type="ARBA" id="ARBA00022670"/>
    </source>
</evidence>
<dbReference type="PANTHER" id="PTHR11851">
    <property type="entry name" value="METALLOPROTEASE"/>
    <property type="match status" value="1"/>
</dbReference>
<keyword evidence="7" id="KW-0482">Metalloprotease</keyword>
<feature type="domain" description="Peptidase M16 N-terminal" evidence="10">
    <location>
        <begin position="80"/>
        <end position="222"/>
    </location>
</feature>
<dbReference type="InterPro" id="IPR011249">
    <property type="entry name" value="Metalloenz_LuxS/M16"/>
</dbReference>
<keyword evidence="13" id="KW-1185">Reference proteome</keyword>
<evidence type="ECO:0000259" key="11">
    <source>
        <dbReference type="Pfam" id="PF05193"/>
    </source>
</evidence>
<dbReference type="AlphaFoldDB" id="A0AAV9Y2C4"/>
<name>A0AAV9Y2C4_9CRYT</name>
<evidence type="ECO:0000256" key="6">
    <source>
        <dbReference type="ARBA" id="ARBA00022833"/>
    </source>
</evidence>
<dbReference type="EMBL" id="JAWDEY010000007">
    <property type="protein sequence ID" value="KAK6590307.1"/>
    <property type="molecule type" value="Genomic_DNA"/>
</dbReference>
<organism evidence="12 13">
    <name type="scientific">Cryptosporidium xiaoi</name>
    <dbReference type="NCBI Taxonomy" id="659607"/>
    <lineage>
        <taxon>Eukaryota</taxon>
        <taxon>Sar</taxon>
        <taxon>Alveolata</taxon>
        <taxon>Apicomplexa</taxon>
        <taxon>Conoidasida</taxon>
        <taxon>Coccidia</taxon>
        <taxon>Eucoccidiorida</taxon>
        <taxon>Eimeriorina</taxon>
        <taxon>Cryptosporidiidae</taxon>
        <taxon>Cryptosporidium</taxon>
    </lineage>
</organism>
<evidence type="ECO:0000256" key="7">
    <source>
        <dbReference type="ARBA" id="ARBA00023049"/>
    </source>
</evidence>
<keyword evidence="8" id="KW-0496">Mitochondrion</keyword>
<dbReference type="GO" id="GO:0004222">
    <property type="term" value="F:metalloendopeptidase activity"/>
    <property type="evidence" value="ECO:0007669"/>
    <property type="project" value="InterPro"/>
</dbReference>
<evidence type="ECO:0000256" key="4">
    <source>
        <dbReference type="ARBA" id="ARBA00022723"/>
    </source>
</evidence>
<evidence type="ECO:0000259" key="10">
    <source>
        <dbReference type="Pfam" id="PF00675"/>
    </source>
</evidence>
<keyword evidence="5" id="KW-0378">Hydrolase</keyword>
<dbReference type="Proteomes" id="UP001311799">
    <property type="component" value="Unassembled WGS sequence"/>
</dbReference>
<comment type="cofactor">
    <cofactor evidence="1">
        <name>Zn(2+)</name>
        <dbReference type="ChEBI" id="CHEBI:29105"/>
    </cofactor>
</comment>
<dbReference type="PROSITE" id="PS00143">
    <property type="entry name" value="INSULINASE"/>
    <property type="match status" value="1"/>
</dbReference>
<keyword evidence="3" id="KW-0645">Protease</keyword>
<comment type="subcellular location">
    <subcellularLocation>
        <location evidence="2">Mitochondrion</location>
    </subcellularLocation>
</comment>
<evidence type="ECO:0000256" key="2">
    <source>
        <dbReference type="ARBA" id="ARBA00004173"/>
    </source>
</evidence>
<reference evidence="12 13" key="1">
    <citation type="submission" date="2023-10" db="EMBL/GenBank/DDBJ databases">
        <title>Comparative genomics analysis reveals potential genetic determinants of host preference in Cryptosporidium xiaoi.</title>
        <authorList>
            <person name="Xiao L."/>
            <person name="Li J."/>
        </authorList>
    </citation>
    <scope>NUCLEOTIDE SEQUENCE [LARGE SCALE GENOMIC DNA]</scope>
    <source>
        <strain evidence="12 13">52996</strain>
    </source>
</reference>
<evidence type="ECO:0000256" key="5">
    <source>
        <dbReference type="ARBA" id="ARBA00022801"/>
    </source>
</evidence>
<dbReference type="Gene3D" id="3.30.830.10">
    <property type="entry name" value="Metalloenzyme, LuxS/M16 peptidase-like"/>
    <property type="match status" value="2"/>
</dbReference>